<dbReference type="HOGENOM" id="CLU_1610781_0_0_1"/>
<dbReference type="EMBL" id="HE797177">
    <property type="protein sequence ID" value="CCM05055.1"/>
    <property type="molecule type" value="Genomic_DNA"/>
</dbReference>
<feature type="region of interest" description="Disordered" evidence="1">
    <location>
        <begin position="142"/>
        <end position="165"/>
    </location>
</feature>
<evidence type="ECO:0000256" key="1">
    <source>
        <dbReference type="SAM" id="MobiDB-lite"/>
    </source>
</evidence>
<evidence type="ECO:0000313" key="3">
    <source>
        <dbReference type="Proteomes" id="UP000006352"/>
    </source>
</evidence>
<dbReference type="AlphaFoldDB" id="J4GUL2"/>
<dbReference type="InParanoid" id="J4GUL2"/>
<dbReference type="GeneID" id="24099966"/>
<dbReference type="Proteomes" id="UP000006352">
    <property type="component" value="Unassembled WGS sequence"/>
</dbReference>
<name>J4GUL2_9APHY</name>
<gene>
    <name evidence="2" type="ORF">FIBRA_07258</name>
</gene>
<dbReference type="RefSeq" id="XP_012184338.1">
    <property type="nucleotide sequence ID" value="XM_012328948.1"/>
</dbReference>
<organism evidence="2 3">
    <name type="scientific">Fibroporia radiculosa</name>
    <dbReference type="NCBI Taxonomy" id="599839"/>
    <lineage>
        <taxon>Eukaryota</taxon>
        <taxon>Fungi</taxon>
        <taxon>Dikarya</taxon>
        <taxon>Basidiomycota</taxon>
        <taxon>Agaricomycotina</taxon>
        <taxon>Agaricomycetes</taxon>
        <taxon>Polyporales</taxon>
        <taxon>Fibroporiaceae</taxon>
        <taxon>Fibroporia</taxon>
    </lineage>
</organism>
<proteinExistence type="predicted"/>
<evidence type="ECO:0000313" key="2">
    <source>
        <dbReference type="EMBL" id="CCM05055.1"/>
    </source>
</evidence>
<accession>J4GUL2</accession>
<protein>
    <submittedName>
        <fullName evidence="2">Uncharacterized protein</fullName>
    </submittedName>
</protein>
<feature type="compositionally biased region" description="Basic residues" evidence="1">
    <location>
        <begin position="152"/>
        <end position="165"/>
    </location>
</feature>
<reference evidence="2 3" key="1">
    <citation type="journal article" date="2012" name="Appl. Environ. Microbiol.">
        <title>Short-read sequencing for genomic analysis of the brown rot fungus Fibroporia radiculosa.</title>
        <authorList>
            <person name="Tang J.D."/>
            <person name="Perkins A.D."/>
            <person name="Sonstegard T.S."/>
            <person name="Schroeder S.G."/>
            <person name="Burgess S.C."/>
            <person name="Diehl S.V."/>
        </authorList>
    </citation>
    <scope>NUCLEOTIDE SEQUENCE [LARGE SCALE GENOMIC DNA]</scope>
    <source>
        <strain evidence="2 3">TFFH 294</strain>
    </source>
</reference>
<keyword evidence="3" id="KW-1185">Reference proteome</keyword>
<feature type="region of interest" description="Disordered" evidence="1">
    <location>
        <begin position="92"/>
        <end position="129"/>
    </location>
</feature>
<sequence>MSLLPAPSSPLARAAHIRNPERRRTLAALVLALALLLLVLSGHAQYRPSPLDPPLHTAPAGRWRLLPVDLQSIPDIEPLLGHALWPPSRFDLRRRSAPSEGPLSLQTPASQRPLHLTPDSMPSPEPARDIAASAQDLAASFRAIADREDRPRRHMAKQGTKGKKT</sequence>